<protein>
    <submittedName>
        <fullName evidence="3">Uncharacterized protein</fullName>
    </submittedName>
</protein>
<feature type="transmembrane region" description="Helical" evidence="1">
    <location>
        <begin position="585"/>
        <end position="607"/>
    </location>
</feature>
<feature type="transmembrane region" description="Helical" evidence="1">
    <location>
        <begin position="474"/>
        <end position="499"/>
    </location>
</feature>
<sequence length="702" mass="78780">MTQISLEVVFAVCCVVHVAFASYSSAACWRGGLERELCCDTARGPFGVNECWNDEFSFLRCCNVEDLHLAPSATMVSGPACWTGALSGMFAYCCSGSGNPLCWDNTHQYDSCCHGTVPSLSVPSIDPSVRCLKTVGVVKLVPHLASCKEDNLFVEVSRTTRVLWSELYADEPWFLRFRDIPREVMPLRPIAFTHVGHLCVPKVCSAEALGAWLAPMLAPWWLPSERVVRKPEPLNDTHVVLPPRLGFRQQQFPLQQQAWVTFSAAQASEPYHLVLSEHPRSVHLQPGTRPLLVAVAIPVIFAGVLKCIGINAHFLEPLAPQRSVKEALTAQGATYIDTCRVLFTILTLILHTRFFSEWRDELRGILLFRNINVSFATLSIFLSLREHKGIPLGWWSFVRHVVPRFLKMTPVLWFGVYLRSVLPLRQPGLQRHTCLQPRTLLSSLFFVHEIMFLEKSPCGIIDIFESLFHVELCIWTLVSMFGGRLGICALILWPISVLLDSMDPQTGMMLSQSVGHSFTELLPPALATAAVHCGLRGKMKSRRLWLWGASLCLLIFICCELRDLGPLSSWREAEFQVNRNKSVLLRLWLQSVNLLHIVGLVIILNVFDQGCVSQKAGVLSPLIALCSRLSPIVLALHTMFFEFVNDYGRSFFDDNVFSFIGECFANIICCFLVASPVYFSLQVPANVLAMNFKDLLRVRGTR</sequence>
<name>A0A7S1AL17_NOCSC</name>
<dbReference type="AlphaFoldDB" id="A0A7S1AL17"/>
<feature type="transmembrane region" description="Helical" evidence="1">
    <location>
        <begin position="619"/>
        <end position="644"/>
    </location>
</feature>
<dbReference type="EMBL" id="HBFQ01045151">
    <property type="protein sequence ID" value="CAD8857718.1"/>
    <property type="molecule type" value="Transcribed_RNA"/>
</dbReference>
<reference evidence="3" key="1">
    <citation type="submission" date="2021-01" db="EMBL/GenBank/DDBJ databases">
        <authorList>
            <person name="Corre E."/>
            <person name="Pelletier E."/>
            <person name="Niang G."/>
            <person name="Scheremetjew M."/>
            <person name="Finn R."/>
            <person name="Kale V."/>
            <person name="Holt S."/>
            <person name="Cochrane G."/>
            <person name="Meng A."/>
            <person name="Brown T."/>
            <person name="Cohen L."/>
        </authorList>
    </citation>
    <scope>NUCLEOTIDE SEQUENCE</scope>
</reference>
<keyword evidence="1" id="KW-0472">Membrane</keyword>
<accession>A0A7S1AL17</accession>
<feature type="chain" id="PRO_5031347138" evidence="2">
    <location>
        <begin position="22"/>
        <end position="702"/>
    </location>
</feature>
<gene>
    <name evidence="3" type="ORF">NSCI0253_LOCUS32070</name>
</gene>
<evidence type="ECO:0000256" key="1">
    <source>
        <dbReference type="SAM" id="Phobius"/>
    </source>
</evidence>
<evidence type="ECO:0000313" key="3">
    <source>
        <dbReference type="EMBL" id="CAD8857718.1"/>
    </source>
</evidence>
<feature type="transmembrane region" description="Helical" evidence="1">
    <location>
        <begin position="544"/>
        <end position="565"/>
    </location>
</feature>
<keyword evidence="1" id="KW-0812">Transmembrane</keyword>
<organism evidence="3">
    <name type="scientific">Noctiluca scintillans</name>
    <name type="common">Sea sparkle</name>
    <name type="synonym">Red tide dinoflagellate</name>
    <dbReference type="NCBI Taxonomy" id="2966"/>
    <lineage>
        <taxon>Eukaryota</taxon>
        <taxon>Sar</taxon>
        <taxon>Alveolata</taxon>
        <taxon>Dinophyceae</taxon>
        <taxon>Noctilucales</taxon>
        <taxon>Noctilucaceae</taxon>
        <taxon>Noctiluca</taxon>
    </lineage>
</organism>
<feature type="signal peptide" evidence="2">
    <location>
        <begin position="1"/>
        <end position="21"/>
    </location>
</feature>
<keyword evidence="1" id="KW-1133">Transmembrane helix</keyword>
<keyword evidence="2" id="KW-0732">Signal</keyword>
<proteinExistence type="predicted"/>
<evidence type="ECO:0000256" key="2">
    <source>
        <dbReference type="SAM" id="SignalP"/>
    </source>
</evidence>
<feature type="transmembrane region" description="Helical" evidence="1">
    <location>
        <begin position="656"/>
        <end position="681"/>
    </location>
</feature>